<feature type="transmembrane region" description="Helical" evidence="1">
    <location>
        <begin position="85"/>
        <end position="108"/>
    </location>
</feature>
<gene>
    <name evidence="2" type="ORF">E1163_21090</name>
</gene>
<keyword evidence="1" id="KW-0472">Membrane</keyword>
<evidence type="ECO:0000256" key="1">
    <source>
        <dbReference type="SAM" id="Phobius"/>
    </source>
</evidence>
<keyword evidence="3" id="KW-1185">Reference proteome</keyword>
<dbReference type="EMBL" id="SMLW01000629">
    <property type="protein sequence ID" value="MTI27465.1"/>
    <property type="molecule type" value="Genomic_DNA"/>
</dbReference>
<accession>A0ABW9RWS3</accession>
<feature type="transmembrane region" description="Helical" evidence="1">
    <location>
        <begin position="60"/>
        <end position="79"/>
    </location>
</feature>
<proteinExistence type="predicted"/>
<evidence type="ECO:0000313" key="2">
    <source>
        <dbReference type="EMBL" id="MTI27465.1"/>
    </source>
</evidence>
<keyword evidence="1" id="KW-1133">Transmembrane helix</keyword>
<organism evidence="2 3">
    <name type="scientific">Fulvivirga kasyanovii</name>
    <dbReference type="NCBI Taxonomy" id="396812"/>
    <lineage>
        <taxon>Bacteria</taxon>
        <taxon>Pseudomonadati</taxon>
        <taxon>Bacteroidota</taxon>
        <taxon>Cytophagia</taxon>
        <taxon>Cytophagales</taxon>
        <taxon>Fulvivirgaceae</taxon>
        <taxon>Fulvivirga</taxon>
    </lineage>
</organism>
<name>A0ABW9RWS3_9BACT</name>
<dbReference type="Proteomes" id="UP000798808">
    <property type="component" value="Unassembled WGS sequence"/>
</dbReference>
<protein>
    <submittedName>
        <fullName evidence="2">Uncharacterized protein</fullName>
    </submittedName>
</protein>
<sequence>MTQIDTDEIESFFASELLQLNFKSLIIRKACKKFNLSKEESTDYYRQVKSKIRKAALNRALVYLLLGSIFLFVGISGTFGGTGFIIYTKLLLGAGMSISSLGFFKIYLTSR</sequence>
<comment type="caution">
    <text evidence="2">The sequence shown here is derived from an EMBL/GenBank/DDBJ whole genome shotgun (WGS) entry which is preliminary data.</text>
</comment>
<keyword evidence="1" id="KW-0812">Transmembrane</keyword>
<reference evidence="2 3" key="1">
    <citation type="submission" date="2019-02" db="EMBL/GenBank/DDBJ databases">
        <authorList>
            <person name="Goldberg S.R."/>
            <person name="Haltli B.A."/>
            <person name="Correa H."/>
            <person name="Russell K.G."/>
        </authorList>
    </citation>
    <scope>NUCLEOTIDE SEQUENCE [LARGE SCALE GENOMIC DNA]</scope>
    <source>
        <strain evidence="2 3">JCM 16186</strain>
    </source>
</reference>
<dbReference type="RefSeq" id="WP_155174464.1">
    <property type="nucleotide sequence ID" value="NZ_BAAAFL010000027.1"/>
</dbReference>
<evidence type="ECO:0000313" key="3">
    <source>
        <dbReference type="Proteomes" id="UP000798808"/>
    </source>
</evidence>